<feature type="chain" id="PRO_5015408379" description="Alpha-2-macroglobulin domain-containing protein" evidence="2">
    <location>
        <begin position="22"/>
        <end position="1700"/>
    </location>
</feature>
<evidence type="ECO:0000313" key="4">
    <source>
        <dbReference type="Proteomes" id="UP000241421"/>
    </source>
</evidence>
<evidence type="ECO:0000256" key="2">
    <source>
        <dbReference type="SAM" id="SignalP"/>
    </source>
</evidence>
<keyword evidence="4" id="KW-1185">Reference proteome</keyword>
<protein>
    <recommendedName>
        <fullName evidence="5">Alpha-2-macroglobulin domain-containing protein</fullName>
    </recommendedName>
</protein>
<comment type="caution">
    <text evidence="3">The sequence shown here is derived from an EMBL/GenBank/DDBJ whole genome shotgun (WGS) entry which is preliminary data.</text>
</comment>
<organism evidence="3 4">
    <name type="scientific">Massilia glaciei</name>
    <dbReference type="NCBI Taxonomy" id="1524097"/>
    <lineage>
        <taxon>Bacteria</taxon>
        <taxon>Pseudomonadati</taxon>
        <taxon>Pseudomonadota</taxon>
        <taxon>Betaproteobacteria</taxon>
        <taxon>Burkholderiales</taxon>
        <taxon>Oxalobacteraceae</taxon>
        <taxon>Telluria group</taxon>
        <taxon>Massilia</taxon>
    </lineage>
</organism>
<accession>A0A2U2HNM2</accession>
<dbReference type="Proteomes" id="UP000241421">
    <property type="component" value="Unassembled WGS sequence"/>
</dbReference>
<feature type="compositionally biased region" description="Basic and acidic residues" evidence="1">
    <location>
        <begin position="629"/>
        <end position="638"/>
    </location>
</feature>
<evidence type="ECO:0008006" key="5">
    <source>
        <dbReference type="Google" id="ProtNLM"/>
    </source>
</evidence>
<dbReference type="OrthoDB" id="5630294at2"/>
<gene>
    <name evidence="3" type="ORF">C7C56_009140</name>
</gene>
<feature type="region of interest" description="Disordered" evidence="1">
    <location>
        <begin position="609"/>
        <end position="638"/>
    </location>
</feature>
<name>A0A2U2HNM2_9BURK</name>
<sequence length="1700" mass="180333">MPGLAKTLLLAGAIIGVPLQAAVDGAAAARGHAGGALLWENVSARSYLAAGAHAWRGANGIQTVELPARSDGRHLAIHVPAHAMLRVVAVGDGPGGPLEAPVFAVSDGTGLAVERTPLRGGDGRSWLLKTGLARPAVIHLWRQPAVAAARHATRHVAQHVAQHVELYLARAGQPPEPIAYRHQLHLPGEKVQVRRADRSTPQAFVRVPAGGEIVVPVAGLDRLQLAYRIDTSRTPATAVIAIDTRLDGRPARLLRQPTGPETVAPVSVDGAWRAVSRQELVALDIPAGAAQLRLRPSHDLLLRAAAARQPDFLLPGLNIPHAWRQAGGGAALEAAEQGAIAAAMSNGARDIGLLAGEKLRREAAASPGLGGIGGAADELAGQFTEYRNLAAADASDIDRRNVVLRSPQVPLEEPRSSIGDGDVLFAAPPAALFQPIGAKALRFALPDVPYPVRIRALVPAGAGAMRIEVLHADGSGTTLISGVPMLGNQDLRPAAAGLALVPGDAWPPTMGGHADRNGGTAPLIDVASTEWEVPRNVRSLTLRASGGVVPVALQWAGGTEYFLDDEVLARLAQGAVADPAGLALQQAALRPLQRMLAAARAQFVANAEPPAAVRAHNRSPREGAGTSAREAEREAEREADPVRAVALWQSALQTGDAARRARALRGLVRALLAAGERFTAERLLRSHWIGADPALAGAAQTGLEALYAREGDADMQRLFTAARAARDPNAYAPLSALLAADGDDRMALLAGLAVARRDMPALLASALRSRRWKTFDALLRQLGATPEAAFWRAQRALSFRQMEQARRGFMQAGQGAWSDAAGSGRDIAAALLGTPAQRAAAVPAWLAWQAGHPGARLWRDEPGALVRHGGSVGIRSVALNLRSSWWRASAAQPLVARVVGPVRILVEARPLHQGDGMLLDGTLRVQAPGQLWVQSFHQNRASPGLEIDASAARPGAAVAREIALPAGVHELAIDAGAVPVLARLRIARPALQIPVLAAPTSAHFMAHDGVAGSLAPAPRCGSDVGCHIVANGALAAYRVGLAPLHWQALPRPAAARDPVAGFLAAGDVDAALEHASDPAERMRLLLWMADNDPARRARAVALGAALANRHPVPEVLDQWERLAASSAWVWQRLVDRSAGLRPVPAPHGAPESPAARIRAALLPALREGELRIGGDTRASLLFDGAAAGSVGVELTMDDLPGAGSLPVTALIERNGKPLRALRLDQGRRGASLTLPVPPGRQRISVALQTPYINQFLRVRFGGAQAPDPEVTRDWHIASASEPVKASFAGPAWVRIDRLERDGVRSEERLLAGPVATLVLPPAAGEAESLYRLHARQPDPVAAAMLPPRPGRYRPQPVPDAPPAWQMPAETRAARVRFVDGEPPGHQRDGTLSARLQLMRGEDGEARGAGAAAPGGHAEAGLTWRRRADDGQDGRLADVFVRQRPGAPPAVGFRLHAERERGWSPALPWPFTLSATLSGAAQDTAQGFGAAVALGVAASQRRVLAGSGLWSHEPTVRVAARALNLDLGEADAARVDSDVHTRYRAQHKLGISLGDTLSWRPWRDTHLSAALSLTTNPDLNILRPDHVRAAVQWRQLIGPVIAEVGGRAIHYRADAKRADQATLGQLWLRATGEWWLRPGTRIEVRAEVRREIRTSETWGGIELRWHWGPGRELRDFGPDDIDFRAPRRWRAPAPPNRIEER</sequence>
<proteinExistence type="predicted"/>
<dbReference type="RefSeq" id="WP_106757122.1">
    <property type="nucleotide sequence ID" value="NZ_PXWF02000121.1"/>
</dbReference>
<keyword evidence="2" id="KW-0732">Signal</keyword>
<evidence type="ECO:0000313" key="3">
    <source>
        <dbReference type="EMBL" id="PWF49036.1"/>
    </source>
</evidence>
<dbReference type="EMBL" id="PXWF02000121">
    <property type="protein sequence ID" value="PWF49036.1"/>
    <property type="molecule type" value="Genomic_DNA"/>
</dbReference>
<feature type="signal peptide" evidence="2">
    <location>
        <begin position="1"/>
        <end position="21"/>
    </location>
</feature>
<reference evidence="3 4" key="1">
    <citation type="submission" date="2018-04" db="EMBL/GenBank/DDBJ databases">
        <title>Massilia violaceinigra sp. nov., a novel purple-pigmented bacterium isolated from Tianshan glacier, Xinjiang, China.</title>
        <authorList>
            <person name="Wang H."/>
        </authorList>
    </citation>
    <scope>NUCLEOTIDE SEQUENCE [LARGE SCALE GENOMIC DNA]</scope>
    <source>
        <strain evidence="3 4">B448-2</strain>
    </source>
</reference>
<evidence type="ECO:0000256" key="1">
    <source>
        <dbReference type="SAM" id="MobiDB-lite"/>
    </source>
</evidence>